<dbReference type="GO" id="GO:0032259">
    <property type="term" value="P:methylation"/>
    <property type="evidence" value="ECO:0007669"/>
    <property type="project" value="UniProtKB-KW"/>
</dbReference>
<sequence>MDALKIDSNEWKNLENVLEGMIPGYDNINSRMTLGMDKKWRKILINESSNKDIAVEIGSGPGTLAMMLKSKKIFCVDPSDKMHKIAGERIKQAKISSEKFEFITAPAESIPINNDVADFVCCAFAFRDFYDKKKALTEIYRILKNNGKFMILDIAKHNNIYGTLIYDYIKHIAPIITGSDAPKMLAKTYNAFGTPEYYADIIKENGFKNIKIRFLNLRTIFILSAEKI</sequence>
<dbReference type="EMBL" id="CCXY01000378">
    <property type="protein sequence ID" value="CEG13650.1"/>
    <property type="molecule type" value="Genomic_DNA"/>
</dbReference>
<dbReference type="SUPFAM" id="SSF53335">
    <property type="entry name" value="S-adenosyl-L-methionine-dependent methyltransferases"/>
    <property type="match status" value="1"/>
</dbReference>
<dbReference type="CDD" id="cd02440">
    <property type="entry name" value="AdoMet_MTases"/>
    <property type="match status" value="1"/>
</dbReference>
<organism evidence="1">
    <name type="scientific">groundwater metagenome</name>
    <dbReference type="NCBI Taxonomy" id="717931"/>
    <lineage>
        <taxon>unclassified sequences</taxon>
        <taxon>metagenomes</taxon>
        <taxon>ecological metagenomes</taxon>
    </lineage>
</organism>
<proteinExistence type="predicted"/>
<dbReference type="InterPro" id="IPR029063">
    <property type="entry name" value="SAM-dependent_MTases_sf"/>
</dbReference>
<name>A0A098EF41_9ZZZZ</name>
<dbReference type="Pfam" id="PF01209">
    <property type="entry name" value="Ubie_methyltran"/>
    <property type="match status" value="1"/>
</dbReference>
<dbReference type="Gene3D" id="3.40.50.150">
    <property type="entry name" value="Vaccinia Virus protein VP39"/>
    <property type="match status" value="1"/>
</dbReference>
<evidence type="ECO:0000313" key="1">
    <source>
        <dbReference type="EMBL" id="CEG13650.1"/>
    </source>
</evidence>
<accession>A0A098EF41</accession>
<reference evidence="1" key="1">
    <citation type="submission" date="2014-09" db="EMBL/GenBank/DDBJ databases">
        <authorList>
            <person name="Probst J Alexander"/>
        </authorList>
    </citation>
    <scope>NUCLEOTIDE SEQUENCE</scope>
</reference>
<gene>
    <name evidence="1" type="ORF">MSIBF_A4390008</name>
</gene>
<dbReference type="InterPro" id="IPR052356">
    <property type="entry name" value="Thiol_S-MT"/>
</dbReference>
<keyword evidence="1" id="KW-0489">Methyltransferase</keyword>
<protein>
    <submittedName>
        <fullName evidence="1">Putative Methyltransferase type 11</fullName>
    </submittedName>
</protein>
<dbReference type="PANTHER" id="PTHR45036">
    <property type="entry name" value="METHYLTRANSFERASE LIKE 7B"/>
    <property type="match status" value="1"/>
</dbReference>
<keyword evidence="1" id="KW-0808">Transferase</keyword>
<dbReference type="GO" id="GO:0008168">
    <property type="term" value="F:methyltransferase activity"/>
    <property type="evidence" value="ECO:0007669"/>
    <property type="project" value="UniProtKB-KW"/>
</dbReference>
<dbReference type="AlphaFoldDB" id="A0A098EF41"/>
<dbReference type="PANTHER" id="PTHR45036:SF1">
    <property type="entry name" value="METHYLTRANSFERASE LIKE 7A"/>
    <property type="match status" value="1"/>
</dbReference>